<keyword evidence="2" id="KW-1185">Reference proteome</keyword>
<dbReference type="Proteomes" id="UP000006462">
    <property type="component" value="Unassembled WGS sequence"/>
</dbReference>
<dbReference type="EMBL" id="ADFP01000075">
    <property type="protein sequence ID" value="EFB90550.1"/>
    <property type="molecule type" value="Genomic_DNA"/>
</dbReference>
<gene>
    <name evidence="1" type="ORF">HMPREF7215_1881</name>
</gene>
<proteinExistence type="predicted"/>
<organism evidence="1 2">
    <name type="scientific">Pyramidobacter piscolens W5455</name>
    <dbReference type="NCBI Taxonomy" id="352165"/>
    <lineage>
        <taxon>Bacteria</taxon>
        <taxon>Thermotogati</taxon>
        <taxon>Synergistota</taxon>
        <taxon>Synergistia</taxon>
        <taxon>Synergistales</taxon>
        <taxon>Dethiosulfovibrionaceae</taxon>
        <taxon>Pyramidobacter</taxon>
    </lineage>
</organism>
<reference evidence="1 2" key="1">
    <citation type="submission" date="2009-12" db="EMBL/GenBank/DDBJ databases">
        <authorList>
            <person name="Shrivastava S."/>
            <person name="Madupu R."/>
            <person name="Durkin A.S."/>
            <person name="Torralba M."/>
            <person name="Methe B."/>
            <person name="Sutton G.G."/>
            <person name="Strausberg R.L."/>
            <person name="Nelson K.E."/>
        </authorList>
    </citation>
    <scope>NUCLEOTIDE SEQUENCE [LARGE SCALE GENOMIC DNA]</scope>
    <source>
        <strain evidence="1 2">W5455</strain>
    </source>
</reference>
<sequence>MHSRASIGSDSFAFLTISSSGGGLSPDDRCECSTWNIFLHGTG</sequence>
<comment type="caution">
    <text evidence="1">The sequence shown here is derived from an EMBL/GenBank/DDBJ whole genome shotgun (WGS) entry which is preliminary data.</text>
</comment>
<name>A0ABM9ZUK1_9BACT</name>
<protein>
    <submittedName>
        <fullName evidence="1">Uncharacterized protein</fullName>
    </submittedName>
</protein>
<evidence type="ECO:0000313" key="2">
    <source>
        <dbReference type="Proteomes" id="UP000006462"/>
    </source>
</evidence>
<evidence type="ECO:0000313" key="1">
    <source>
        <dbReference type="EMBL" id="EFB90550.1"/>
    </source>
</evidence>
<accession>A0ABM9ZUK1</accession>